<evidence type="ECO:0000313" key="2">
    <source>
        <dbReference type="Proteomes" id="UP000245698"/>
    </source>
</evidence>
<accession>A0A2P9AFY3</accession>
<dbReference type="Proteomes" id="UP000245698">
    <property type="component" value="Unassembled WGS sequence"/>
</dbReference>
<gene>
    <name evidence="1" type="ORF">BQ8482_120098</name>
</gene>
<organism evidence="1 2">
    <name type="scientific">Mesorhizobium delmotii</name>
    <dbReference type="NCBI Taxonomy" id="1631247"/>
    <lineage>
        <taxon>Bacteria</taxon>
        <taxon>Pseudomonadati</taxon>
        <taxon>Pseudomonadota</taxon>
        <taxon>Alphaproteobacteria</taxon>
        <taxon>Hyphomicrobiales</taxon>
        <taxon>Phyllobacteriaceae</taxon>
        <taxon>Mesorhizobium</taxon>
    </lineage>
</organism>
<sequence length="115" mass="12703">MEFEFSSLLRAQLSWLSFPHLVLPRFDSARTAAAIIARGQEMSIDISRPCLPRGAARSDHPGRGLANFLLCDGNYARNLFMVLICASDPPPTRVFYLGAILRRLRTGTAAKVAQI</sequence>
<dbReference type="AlphaFoldDB" id="A0A2P9AFY3"/>
<reference evidence="2" key="1">
    <citation type="submission" date="2016-12" db="EMBL/GenBank/DDBJ databases">
        <authorList>
            <person name="Brunel B."/>
        </authorList>
    </citation>
    <scope>NUCLEOTIDE SEQUENCE [LARGE SCALE GENOMIC DNA]</scope>
</reference>
<keyword evidence="2" id="KW-1185">Reference proteome</keyword>
<dbReference type="EMBL" id="FUIG01000018">
    <property type="protein sequence ID" value="SJM30043.1"/>
    <property type="molecule type" value="Genomic_DNA"/>
</dbReference>
<name>A0A2P9AFY3_9HYPH</name>
<evidence type="ECO:0000313" key="1">
    <source>
        <dbReference type="EMBL" id="SJM30043.1"/>
    </source>
</evidence>
<proteinExistence type="predicted"/>
<protein>
    <submittedName>
        <fullName evidence="1">Uncharacterized protein</fullName>
    </submittedName>
</protein>